<evidence type="ECO:0000256" key="3">
    <source>
        <dbReference type="ARBA" id="ARBA00022692"/>
    </source>
</evidence>
<dbReference type="AlphaFoldDB" id="A0A158P373"/>
<dbReference type="Proteomes" id="UP000005205">
    <property type="component" value="Unassembled WGS sequence"/>
</dbReference>
<name>A0A158P373_ATTCE</name>
<comment type="similarity">
    <text evidence="2">Belongs to the TMC family.</text>
</comment>
<dbReference type="GO" id="GO:0005886">
    <property type="term" value="C:plasma membrane"/>
    <property type="evidence" value="ECO:0007669"/>
    <property type="project" value="InterPro"/>
</dbReference>
<evidence type="ECO:0000256" key="2">
    <source>
        <dbReference type="ARBA" id="ARBA00006510"/>
    </source>
</evidence>
<evidence type="ECO:0000256" key="1">
    <source>
        <dbReference type="ARBA" id="ARBA00004141"/>
    </source>
</evidence>
<dbReference type="EMBL" id="ADTU01007769">
    <property type="status" value="NOT_ANNOTATED_CDS"/>
    <property type="molecule type" value="Genomic_DNA"/>
</dbReference>
<dbReference type="STRING" id="12957.A0A158P373"/>
<dbReference type="EnsemblMetazoa" id="XM_012208841.1">
    <property type="protein sequence ID" value="XP_012064231.1"/>
    <property type="gene ID" value="LOC105627559"/>
</dbReference>
<gene>
    <name evidence="8" type="primary">105627559</name>
</gene>
<feature type="transmembrane region" description="Helical" evidence="6">
    <location>
        <begin position="609"/>
        <end position="629"/>
    </location>
</feature>
<reference evidence="9" key="1">
    <citation type="journal article" date="2011" name="PLoS Genet.">
        <title>The genome sequence of the leaf-cutter ant Atta cephalotes reveals insights into its obligate symbiotic lifestyle.</title>
        <authorList>
            <person name="Suen G."/>
            <person name="Teiling C."/>
            <person name="Li L."/>
            <person name="Holt C."/>
            <person name="Abouheif E."/>
            <person name="Bornberg-Bauer E."/>
            <person name="Bouffard P."/>
            <person name="Caldera E.J."/>
            <person name="Cash E."/>
            <person name="Cavanaugh A."/>
            <person name="Denas O."/>
            <person name="Elhaik E."/>
            <person name="Fave M.J."/>
            <person name="Gadau J."/>
            <person name="Gibson J.D."/>
            <person name="Graur D."/>
            <person name="Grubbs K.J."/>
            <person name="Hagen D.E."/>
            <person name="Harkins T.T."/>
            <person name="Helmkampf M."/>
            <person name="Hu H."/>
            <person name="Johnson B.R."/>
            <person name="Kim J."/>
            <person name="Marsh S.E."/>
            <person name="Moeller J.A."/>
            <person name="Munoz-Torres M.C."/>
            <person name="Murphy M.C."/>
            <person name="Naughton M.C."/>
            <person name="Nigam S."/>
            <person name="Overson R."/>
            <person name="Rajakumar R."/>
            <person name="Reese J.T."/>
            <person name="Scott J.J."/>
            <person name="Smith C.R."/>
            <person name="Tao S."/>
            <person name="Tsutsui N.D."/>
            <person name="Viljakainen L."/>
            <person name="Wissler L."/>
            <person name="Yandell M.D."/>
            <person name="Zimmer F."/>
            <person name="Taylor J."/>
            <person name="Slater S.C."/>
            <person name="Clifton S.W."/>
            <person name="Warren W.C."/>
            <person name="Elsik C.G."/>
            <person name="Smith C.D."/>
            <person name="Weinstock G.M."/>
            <person name="Gerardo N.M."/>
            <person name="Currie C.R."/>
        </authorList>
    </citation>
    <scope>NUCLEOTIDE SEQUENCE [LARGE SCALE GENOMIC DNA]</scope>
</reference>
<keyword evidence="5 6" id="KW-0472">Membrane</keyword>
<feature type="transmembrane region" description="Helical" evidence="6">
    <location>
        <begin position="333"/>
        <end position="360"/>
    </location>
</feature>
<evidence type="ECO:0000259" key="7">
    <source>
        <dbReference type="Pfam" id="PF07810"/>
    </source>
</evidence>
<feature type="transmembrane region" description="Helical" evidence="6">
    <location>
        <begin position="172"/>
        <end position="193"/>
    </location>
</feature>
<dbReference type="InParanoid" id="A0A158P373"/>
<dbReference type="PANTHER" id="PTHR23302:SF43">
    <property type="entry name" value="TMC DOMAIN-CONTAINING PROTEIN"/>
    <property type="match status" value="1"/>
</dbReference>
<evidence type="ECO:0000313" key="8">
    <source>
        <dbReference type="EnsemblMetazoa" id="XP_012064231.1"/>
    </source>
</evidence>
<dbReference type="InterPro" id="IPR012496">
    <property type="entry name" value="TMC_dom"/>
</dbReference>
<keyword evidence="9" id="KW-1185">Reference proteome</keyword>
<feature type="transmembrane region" description="Helical" evidence="6">
    <location>
        <begin position="548"/>
        <end position="568"/>
    </location>
</feature>
<dbReference type="KEGG" id="acep:105627559"/>
<organism evidence="8 9">
    <name type="scientific">Atta cephalotes</name>
    <name type="common">Leafcutter ant</name>
    <dbReference type="NCBI Taxonomy" id="12957"/>
    <lineage>
        <taxon>Eukaryota</taxon>
        <taxon>Metazoa</taxon>
        <taxon>Ecdysozoa</taxon>
        <taxon>Arthropoda</taxon>
        <taxon>Hexapoda</taxon>
        <taxon>Insecta</taxon>
        <taxon>Pterygota</taxon>
        <taxon>Neoptera</taxon>
        <taxon>Endopterygota</taxon>
        <taxon>Hymenoptera</taxon>
        <taxon>Apocrita</taxon>
        <taxon>Aculeata</taxon>
        <taxon>Formicoidea</taxon>
        <taxon>Formicidae</taxon>
        <taxon>Myrmicinae</taxon>
        <taxon>Atta</taxon>
    </lineage>
</organism>
<dbReference type="GO" id="GO:0008381">
    <property type="term" value="F:mechanosensitive monoatomic ion channel activity"/>
    <property type="evidence" value="ECO:0007669"/>
    <property type="project" value="TreeGrafter"/>
</dbReference>
<evidence type="ECO:0000256" key="4">
    <source>
        <dbReference type="ARBA" id="ARBA00022989"/>
    </source>
</evidence>
<dbReference type="Pfam" id="PF07810">
    <property type="entry name" value="TMC"/>
    <property type="match status" value="1"/>
</dbReference>
<feature type="domain" description="TMC" evidence="7">
    <location>
        <begin position="438"/>
        <end position="543"/>
    </location>
</feature>
<evidence type="ECO:0000256" key="6">
    <source>
        <dbReference type="SAM" id="Phobius"/>
    </source>
</evidence>
<comment type="subcellular location">
    <subcellularLocation>
        <location evidence="1">Membrane</location>
        <topology evidence="1">Multi-pass membrane protein</topology>
    </subcellularLocation>
</comment>
<evidence type="ECO:0000256" key="5">
    <source>
        <dbReference type="ARBA" id="ARBA00023136"/>
    </source>
</evidence>
<dbReference type="InterPro" id="IPR038900">
    <property type="entry name" value="TMC"/>
</dbReference>
<reference evidence="8" key="2">
    <citation type="submission" date="2016-04" db="UniProtKB">
        <authorList>
            <consortium name="EnsemblMetazoa"/>
        </authorList>
    </citation>
    <scope>IDENTIFICATION</scope>
</reference>
<protein>
    <recommendedName>
        <fullName evidence="7">TMC domain-containing protein</fullName>
    </recommendedName>
</protein>
<dbReference type="PANTHER" id="PTHR23302">
    <property type="entry name" value="TRANSMEMBRANE CHANNEL-RELATED"/>
    <property type="match status" value="1"/>
</dbReference>
<feature type="transmembrane region" description="Helical" evidence="6">
    <location>
        <begin position="510"/>
        <end position="527"/>
    </location>
</feature>
<sequence length="709" mass="82201">MSFEIQEAELCESFSQSIQMEQLLPMELGRKHEGMLDDLNSIIPYATLRMRNVAHLSNEECANAIASHLQSSEKFMHDDPKLEQFRMETVRTIPQCFAVKQSVKSQLLETVNQKTTKRSISCWKLFKYNVSLKFAKIWVTMQNFLSTMKLWHRTIKTIESHHGSGIATYFKFLRWLLFLNTISCILSVSFIVIPQSLDQVYVSNDIKVLDFLTGSGFLSRTIMYYGFYSNGTVDVSFGTKYSIPFAYFLTLLFCYIVTFVILSLNVISSYRKSYIETRGKVHNLYSSKIFCGWDFSISSPKTAVLQSASIYKELEELLAETKQHMRLHWCTKFLLIIIQFIVTSIIIFMIFGAGALVWILLSHYNIEAPVTISIMIVPIAITAIIHIFPAIISYLASLERYNNKRTELYVTIVRNYAVAAIIIGTLFVFWIIHSMSHCWQTHLGEEIYRLIILDFIASLFGAFLHFTRSVLYKRYSTKVGKLEFDIARSTLNLIYNQMLFWMGFYFSPLISVMIMIKLIFTFYMKRYELKRYYQRPSQPWRAAQTQTLFLALTFLSIIVILFTIGYVITNVKSDECGPFRNHLHTWDFIVDGMLSLKRDSTFWRVISELASPVTSAVILIGMSIAVYCLRAKAEASKEISQIFSNILLLQSQDKQFLINSFGKCAKNKRTFVPNEISFVQDIRHIEQDYINEEALLHRHNLPSTSFEEK</sequence>
<accession>A0A158P373</accession>
<dbReference type="eggNOG" id="ENOG502QQB2">
    <property type="taxonomic scope" value="Eukaryota"/>
</dbReference>
<feature type="transmembrane region" description="Helical" evidence="6">
    <location>
        <begin position="245"/>
        <end position="267"/>
    </location>
</feature>
<keyword evidence="4 6" id="KW-1133">Transmembrane helix</keyword>
<keyword evidence="3 6" id="KW-0812">Transmembrane</keyword>
<feature type="transmembrane region" description="Helical" evidence="6">
    <location>
        <begin position="447"/>
        <end position="466"/>
    </location>
</feature>
<dbReference type="OrthoDB" id="1936208at2759"/>
<evidence type="ECO:0000313" key="9">
    <source>
        <dbReference type="Proteomes" id="UP000005205"/>
    </source>
</evidence>
<feature type="transmembrane region" description="Helical" evidence="6">
    <location>
        <begin position="408"/>
        <end position="432"/>
    </location>
</feature>
<feature type="transmembrane region" description="Helical" evidence="6">
    <location>
        <begin position="372"/>
        <end position="396"/>
    </location>
</feature>
<proteinExistence type="inferred from homology"/>